<dbReference type="AlphaFoldDB" id="A0A0W8G568"/>
<dbReference type="EMBL" id="LNQE01000245">
    <property type="protein sequence ID" value="KUG28230.1"/>
    <property type="molecule type" value="Genomic_DNA"/>
</dbReference>
<proteinExistence type="predicted"/>
<dbReference type="SUPFAM" id="SSF52374">
    <property type="entry name" value="Nucleotidylyl transferase"/>
    <property type="match status" value="1"/>
</dbReference>
<dbReference type="GO" id="GO:0000309">
    <property type="term" value="F:nicotinamide-nucleotide adenylyltransferase activity"/>
    <property type="evidence" value="ECO:0007669"/>
    <property type="project" value="UniProtKB-EC"/>
</dbReference>
<accession>A0A0W8G568</accession>
<dbReference type="Gene3D" id="3.40.50.620">
    <property type="entry name" value="HUPs"/>
    <property type="match status" value="1"/>
</dbReference>
<keyword evidence="1" id="KW-0548">Nucleotidyltransferase</keyword>
<reference evidence="1" key="1">
    <citation type="journal article" date="2015" name="Proc. Natl. Acad. Sci. U.S.A.">
        <title>Networks of energetic and metabolic interactions define dynamics in microbial communities.</title>
        <authorList>
            <person name="Embree M."/>
            <person name="Liu J.K."/>
            <person name="Al-Bassam M.M."/>
            <person name="Zengler K."/>
        </authorList>
    </citation>
    <scope>NUCLEOTIDE SEQUENCE</scope>
</reference>
<gene>
    <name evidence="1" type="ORF">ASZ90_001903</name>
</gene>
<keyword evidence="1" id="KW-0808">Transferase</keyword>
<protein>
    <submittedName>
        <fullName evidence="1">Nicotinamide-nucleotide adenylyltransferase, nadm family</fullName>
        <ecNumber evidence="1">2.7.7.1</ecNumber>
    </submittedName>
</protein>
<dbReference type="EC" id="2.7.7.1" evidence="1"/>
<evidence type="ECO:0000313" key="1">
    <source>
        <dbReference type="EMBL" id="KUG28230.1"/>
    </source>
</evidence>
<comment type="caution">
    <text evidence="1">The sequence shown here is derived from an EMBL/GenBank/DDBJ whole genome shotgun (WGS) entry which is preliminary data.</text>
</comment>
<organism evidence="1">
    <name type="scientific">hydrocarbon metagenome</name>
    <dbReference type="NCBI Taxonomy" id="938273"/>
    <lineage>
        <taxon>unclassified sequences</taxon>
        <taxon>metagenomes</taxon>
        <taxon>ecological metagenomes</taxon>
    </lineage>
</organism>
<dbReference type="InterPro" id="IPR014729">
    <property type="entry name" value="Rossmann-like_a/b/a_fold"/>
</dbReference>
<name>A0A0W8G568_9ZZZZ</name>
<sequence length="201" mass="22776">MHEVGVIHGRFQVLHNDHLAYLLDGARRCAHLVVGITNPDPFLTAPDTSDPLRSDPANNPLTYYQRQQLVRDVLGEALAGSGRAPAGFTVVPLPINRPELYRYYVPMDAVFFLSIYDDWGRRKRELFTSLGLRVEVMRQVTPQEKGLSATAVRARMVRNEPWEHLLPPAAVRLMKEWDVPGMLRRGRAGIDNISKKDRLSP</sequence>